<evidence type="ECO:0000313" key="1">
    <source>
        <dbReference type="EMBL" id="USW51435.1"/>
    </source>
</evidence>
<dbReference type="AlphaFoldDB" id="A0A9Q9EHX6"/>
<dbReference type="Proteomes" id="UP001056384">
    <property type="component" value="Chromosome 3"/>
</dbReference>
<evidence type="ECO:0000313" key="2">
    <source>
        <dbReference type="Proteomes" id="UP001056384"/>
    </source>
</evidence>
<accession>A0A9Q9EHX6</accession>
<protein>
    <submittedName>
        <fullName evidence="1">Uncharacterized protein</fullName>
    </submittedName>
</protein>
<dbReference type="EMBL" id="CP099420">
    <property type="protein sequence ID" value="USW51435.1"/>
    <property type="molecule type" value="Genomic_DNA"/>
</dbReference>
<reference evidence="1" key="1">
    <citation type="submission" date="2022-06" db="EMBL/GenBank/DDBJ databases">
        <title>Complete genome sequences of two strains of the flax pathogen Septoria linicola.</title>
        <authorList>
            <person name="Lapalu N."/>
            <person name="Simon A."/>
            <person name="Demenou B."/>
            <person name="Paumier D."/>
            <person name="Guillot M.-P."/>
            <person name="Gout L."/>
            <person name="Valade R."/>
        </authorList>
    </citation>
    <scope>NUCLEOTIDE SEQUENCE</scope>
    <source>
        <strain evidence="1">SE15195</strain>
    </source>
</reference>
<gene>
    <name evidence="1" type="ORF">Slin15195_G047540</name>
</gene>
<dbReference type="OrthoDB" id="5401170at2759"/>
<organism evidence="1 2">
    <name type="scientific">Septoria linicola</name>
    <dbReference type="NCBI Taxonomy" id="215465"/>
    <lineage>
        <taxon>Eukaryota</taxon>
        <taxon>Fungi</taxon>
        <taxon>Dikarya</taxon>
        <taxon>Ascomycota</taxon>
        <taxon>Pezizomycotina</taxon>
        <taxon>Dothideomycetes</taxon>
        <taxon>Dothideomycetidae</taxon>
        <taxon>Mycosphaerellales</taxon>
        <taxon>Mycosphaerellaceae</taxon>
        <taxon>Septoria</taxon>
    </lineage>
</organism>
<name>A0A9Q9EHX6_9PEZI</name>
<proteinExistence type="predicted"/>
<keyword evidence="2" id="KW-1185">Reference proteome</keyword>
<sequence>MEVKEILNHGLTLAQADELLDKVVEFPEIDAKFERVRPITDFRKDDYEARVLYICRRLPSSSSSDDESQDNAKASQEELFILKCKVQAPSVLAGGLKDPVAGPSEHTTAELQALERFGSEKAEGLPHLIAWKKTAQMGAGWPMPGGYAVYVVMTMMPGLHLMDLGYWGIEESEREEIREKFLGVIQSVWRMGFEPYDTALRNILWERETKTLSIVDFEHWHPTTTDPINMHSQQEMQRWGLVKRPASTTHWEEWFLSEGLTRKR</sequence>